<dbReference type="SMART" id="SM00228">
    <property type="entry name" value="PDZ"/>
    <property type="match status" value="2"/>
</dbReference>
<dbReference type="RefSeq" id="WP_188516855.1">
    <property type="nucleotide sequence ID" value="NZ_BMES01000001.1"/>
</dbReference>
<reference evidence="17" key="1">
    <citation type="journal article" date="2014" name="Int. J. Syst. Evol. Microbiol.">
        <title>Complete genome sequence of Corynebacterium casei LMG S-19264T (=DSM 44701T), isolated from a smear-ripened cheese.</title>
        <authorList>
            <consortium name="US DOE Joint Genome Institute (JGI-PGF)"/>
            <person name="Walter F."/>
            <person name="Albersmeier A."/>
            <person name="Kalinowski J."/>
            <person name="Ruckert C."/>
        </authorList>
    </citation>
    <scope>NUCLEOTIDE SEQUENCE</scope>
    <source>
        <strain evidence="17">CGMCC 1.12214</strain>
    </source>
</reference>
<evidence type="ECO:0000256" key="4">
    <source>
        <dbReference type="ARBA" id="ARBA00013035"/>
    </source>
</evidence>
<dbReference type="PANTHER" id="PTHR22939">
    <property type="entry name" value="SERINE PROTEASE FAMILY S1C HTRA-RELATED"/>
    <property type="match status" value="1"/>
</dbReference>
<sequence length="527" mass="54064">MTPETPTTSPGNAPKRRLSVRAGLLAGACAIAVVGAGAAHYSDFPTAVANAQTAQPQVAQALGGPPSFANAVDRVKPAVVSVKVKVENAATRDGDIAGNDDEDGGMPQNIPPQLRDFFRQFGQPDGRGMPRGGQARPRGHQYGQAQGSGFFITPDGYIVTNNHVVANAVEVAVTMDDGRTLDAKVIGTDPKTDLALLKVKQSGTYPFVKFAKGQPRVGDWVIAVGNPFGLGGTVTAGIVSARGRDIGSGPYDDYLQIDAAVNRGNSGGPTFDMNGDVVGVNTAIYSPSGGNVGIAFAIPTEVATNVIESLKDTGSVSRGFIGVQIQPVTSEIADSLGLKETRGALVADAQSNGPAAAAGVKAGDVIVSVDGDKIAGPKELSRRIGSMKPGDKAELSVVRDGREQQITLKLAALPNEKQARADTQDDAAPTAGGFGLSLAPARTVQGAGGQGVVVTQVDPDGPGAQQGVKQGDVILEIGGRTVSDPTEVKQALADARQNGKKAVLIRLKTGKDSRFVALAFPKKDARG</sequence>
<feature type="active site" description="Charge relay system" evidence="14">
    <location>
        <position position="163"/>
    </location>
</feature>
<dbReference type="SUPFAM" id="SSF50156">
    <property type="entry name" value="PDZ domain-like"/>
    <property type="match status" value="2"/>
</dbReference>
<evidence type="ECO:0000256" key="14">
    <source>
        <dbReference type="PIRSR" id="PIRSR611782-1"/>
    </source>
</evidence>
<evidence type="ECO:0000256" key="6">
    <source>
        <dbReference type="ARBA" id="ARBA00022670"/>
    </source>
</evidence>
<evidence type="ECO:0000256" key="9">
    <source>
        <dbReference type="ARBA" id="ARBA00022764"/>
    </source>
</evidence>
<feature type="binding site" evidence="15">
    <location>
        <position position="193"/>
    </location>
    <ligand>
        <name>substrate</name>
    </ligand>
</feature>
<evidence type="ECO:0000313" key="18">
    <source>
        <dbReference type="Proteomes" id="UP000603912"/>
    </source>
</evidence>
<dbReference type="InterPro" id="IPR001940">
    <property type="entry name" value="Peptidase_S1C"/>
</dbReference>
<dbReference type="PRINTS" id="PR00834">
    <property type="entry name" value="PROTEASES2C"/>
</dbReference>
<organism evidence="17 18">
    <name type="scientific">Alsobacter metallidurans</name>
    <dbReference type="NCBI Taxonomy" id="340221"/>
    <lineage>
        <taxon>Bacteria</taxon>
        <taxon>Pseudomonadati</taxon>
        <taxon>Pseudomonadota</taxon>
        <taxon>Alphaproteobacteria</taxon>
        <taxon>Hyphomicrobiales</taxon>
        <taxon>Alsobacteraceae</taxon>
        <taxon>Alsobacter</taxon>
    </lineage>
</organism>
<name>A0A917I601_9HYPH</name>
<keyword evidence="6" id="KW-0645">Protease</keyword>
<evidence type="ECO:0000259" key="16">
    <source>
        <dbReference type="PROSITE" id="PS50106"/>
    </source>
</evidence>
<dbReference type="InterPro" id="IPR011782">
    <property type="entry name" value="Pept_S1C_Do"/>
</dbReference>
<keyword evidence="11" id="KW-0720">Serine protease</keyword>
<keyword evidence="7" id="KW-0732">Signal</keyword>
<keyword evidence="9" id="KW-0574">Periplasm</keyword>
<dbReference type="Proteomes" id="UP000603912">
    <property type="component" value="Unassembled WGS sequence"/>
</dbReference>
<feature type="active site" description="Charge relay system" evidence="14">
    <location>
        <position position="266"/>
    </location>
</feature>
<dbReference type="InterPro" id="IPR036034">
    <property type="entry name" value="PDZ_sf"/>
</dbReference>
<dbReference type="InterPro" id="IPR009003">
    <property type="entry name" value="Peptidase_S1_PA"/>
</dbReference>
<evidence type="ECO:0000313" key="17">
    <source>
        <dbReference type="EMBL" id="GGH14016.1"/>
    </source>
</evidence>
<dbReference type="Pfam" id="PF13180">
    <property type="entry name" value="PDZ_2"/>
    <property type="match status" value="1"/>
</dbReference>
<dbReference type="AlphaFoldDB" id="A0A917I601"/>
<evidence type="ECO:0000256" key="15">
    <source>
        <dbReference type="PIRSR" id="PIRSR611782-2"/>
    </source>
</evidence>
<dbReference type="PROSITE" id="PS50106">
    <property type="entry name" value="PDZ"/>
    <property type="match status" value="2"/>
</dbReference>
<dbReference type="Gene3D" id="2.30.42.10">
    <property type="match status" value="2"/>
</dbReference>
<keyword evidence="12" id="KW-0346">Stress response</keyword>
<feature type="binding site" evidence="15">
    <location>
        <position position="163"/>
    </location>
    <ligand>
        <name>substrate</name>
    </ligand>
</feature>
<protein>
    <recommendedName>
        <fullName evidence="5">Probable periplasmic serine endoprotease DegP-like</fullName>
        <ecNumber evidence="4">3.4.21.107</ecNumber>
    </recommendedName>
    <alternativeName>
        <fullName evidence="13">Protease Do</fullName>
    </alternativeName>
</protein>
<evidence type="ECO:0000256" key="3">
    <source>
        <dbReference type="ARBA" id="ARBA00010541"/>
    </source>
</evidence>
<dbReference type="SUPFAM" id="SSF50494">
    <property type="entry name" value="Trypsin-like serine proteases"/>
    <property type="match status" value="1"/>
</dbReference>
<comment type="subcellular location">
    <subcellularLocation>
        <location evidence="2">Periplasm</location>
    </subcellularLocation>
</comment>
<keyword evidence="18" id="KW-1185">Reference proteome</keyword>
<evidence type="ECO:0000256" key="12">
    <source>
        <dbReference type="ARBA" id="ARBA00023016"/>
    </source>
</evidence>
<evidence type="ECO:0000256" key="10">
    <source>
        <dbReference type="ARBA" id="ARBA00022801"/>
    </source>
</evidence>
<comment type="catalytic activity">
    <reaction evidence="1">
        <text>Acts on substrates that are at least partially unfolded. The cleavage site P1 residue is normally between a pair of hydrophobic residues, such as Val-|-Val.</text>
        <dbReference type="EC" id="3.4.21.107"/>
    </reaction>
</comment>
<dbReference type="InterPro" id="IPR001478">
    <property type="entry name" value="PDZ"/>
</dbReference>
<dbReference type="Pfam" id="PF13365">
    <property type="entry name" value="Trypsin_2"/>
    <property type="match status" value="1"/>
</dbReference>
<dbReference type="Gene3D" id="2.40.10.120">
    <property type="match status" value="1"/>
</dbReference>
<comment type="similarity">
    <text evidence="3">Belongs to the peptidase S1C family.</text>
</comment>
<dbReference type="EC" id="3.4.21.107" evidence="4"/>
<dbReference type="PANTHER" id="PTHR22939:SF130">
    <property type="entry name" value="PERIPLASMIC SERINE ENDOPROTEASE DEGP-LIKE-RELATED"/>
    <property type="match status" value="1"/>
</dbReference>
<dbReference type="GO" id="GO:0006508">
    <property type="term" value="P:proteolysis"/>
    <property type="evidence" value="ECO:0007669"/>
    <property type="project" value="UniProtKB-KW"/>
</dbReference>
<keyword evidence="10" id="KW-0378">Hydrolase</keyword>
<proteinExistence type="inferred from homology"/>
<keyword evidence="8" id="KW-0677">Repeat</keyword>
<dbReference type="GO" id="GO:0042597">
    <property type="term" value="C:periplasmic space"/>
    <property type="evidence" value="ECO:0007669"/>
    <property type="project" value="UniProtKB-SubCell"/>
</dbReference>
<evidence type="ECO:0000256" key="11">
    <source>
        <dbReference type="ARBA" id="ARBA00022825"/>
    </source>
</evidence>
<feature type="binding site" evidence="15">
    <location>
        <begin position="264"/>
        <end position="266"/>
    </location>
    <ligand>
        <name>substrate</name>
    </ligand>
</feature>
<dbReference type="NCBIfam" id="TIGR02037">
    <property type="entry name" value="degP_htrA_DO"/>
    <property type="match status" value="1"/>
</dbReference>
<gene>
    <name evidence="17" type="ORF">GCM10007036_13020</name>
</gene>
<dbReference type="Pfam" id="PF17820">
    <property type="entry name" value="PDZ_6"/>
    <property type="match status" value="1"/>
</dbReference>
<evidence type="ECO:0000256" key="8">
    <source>
        <dbReference type="ARBA" id="ARBA00022737"/>
    </source>
</evidence>
<comment type="caution">
    <text evidence="17">The sequence shown here is derived from an EMBL/GenBank/DDBJ whole genome shotgun (WGS) entry which is preliminary data.</text>
</comment>
<evidence type="ECO:0000256" key="1">
    <source>
        <dbReference type="ARBA" id="ARBA00001772"/>
    </source>
</evidence>
<evidence type="ECO:0000256" key="13">
    <source>
        <dbReference type="ARBA" id="ARBA00032850"/>
    </source>
</evidence>
<feature type="domain" description="PDZ" evidence="16">
    <location>
        <begin position="322"/>
        <end position="376"/>
    </location>
</feature>
<dbReference type="InterPro" id="IPR041489">
    <property type="entry name" value="PDZ_6"/>
</dbReference>
<reference evidence="17" key="2">
    <citation type="submission" date="2020-09" db="EMBL/GenBank/DDBJ databases">
        <authorList>
            <person name="Sun Q."/>
            <person name="Zhou Y."/>
        </authorList>
    </citation>
    <scope>NUCLEOTIDE SEQUENCE</scope>
    <source>
        <strain evidence="17">CGMCC 1.12214</strain>
    </source>
</reference>
<dbReference type="EMBL" id="BMES01000001">
    <property type="protein sequence ID" value="GGH14016.1"/>
    <property type="molecule type" value="Genomic_DNA"/>
</dbReference>
<accession>A0A917I601</accession>
<evidence type="ECO:0000256" key="2">
    <source>
        <dbReference type="ARBA" id="ARBA00004418"/>
    </source>
</evidence>
<evidence type="ECO:0000256" key="7">
    <source>
        <dbReference type="ARBA" id="ARBA00022729"/>
    </source>
</evidence>
<dbReference type="CDD" id="cd10839">
    <property type="entry name" value="cpPDZ1_DegP-like"/>
    <property type="match status" value="1"/>
</dbReference>
<feature type="domain" description="PDZ" evidence="16">
    <location>
        <begin position="432"/>
        <end position="510"/>
    </location>
</feature>
<dbReference type="GO" id="GO:0004252">
    <property type="term" value="F:serine-type endopeptidase activity"/>
    <property type="evidence" value="ECO:0007669"/>
    <property type="project" value="InterPro"/>
</dbReference>
<evidence type="ECO:0000256" key="5">
    <source>
        <dbReference type="ARBA" id="ARBA00013958"/>
    </source>
</evidence>
<feature type="active site" description="Charge relay system" evidence="14">
    <location>
        <position position="193"/>
    </location>
</feature>
<dbReference type="FunFam" id="2.40.10.120:FF:000007">
    <property type="entry name" value="Periplasmic serine endoprotease DegP-like"/>
    <property type="match status" value="1"/>
</dbReference>